<name>A0ABU0RD57_9MICO</name>
<protein>
    <submittedName>
        <fullName evidence="1">Uncharacterized protein</fullName>
    </submittedName>
</protein>
<comment type="caution">
    <text evidence="1">The sequence shown here is derived from an EMBL/GenBank/DDBJ whole genome shotgun (WGS) entry which is preliminary data.</text>
</comment>
<proteinExistence type="predicted"/>
<reference evidence="1 2" key="1">
    <citation type="submission" date="2023-07" db="EMBL/GenBank/DDBJ databases">
        <title>Comparative genomics of wheat-associated soil bacteria to identify genetic determinants of phenazine resistance.</title>
        <authorList>
            <person name="Mouncey N."/>
        </authorList>
    </citation>
    <scope>NUCLEOTIDE SEQUENCE [LARGE SCALE GENOMIC DNA]</scope>
    <source>
        <strain evidence="1 2">V3I3</strain>
    </source>
</reference>
<sequence>MRAHRFLKGEDALHLAWVGRSPALAVGTDGSARTLPDGGAKRDGSGQPLDAVVGSIGYKIG</sequence>
<accession>A0ABU0RD57</accession>
<keyword evidence="2" id="KW-1185">Reference proteome</keyword>
<gene>
    <name evidence="1" type="ORF">QFZ26_003564</name>
</gene>
<dbReference type="Proteomes" id="UP001239083">
    <property type="component" value="Unassembled WGS sequence"/>
</dbReference>
<evidence type="ECO:0000313" key="1">
    <source>
        <dbReference type="EMBL" id="MDQ0896009.1"/>
    </source>
</evidence>
<organism evidence="1 2">
    <name type="scientific">Agromyces ramosus</name>
    <dbReference type="NCBI Taxonomy" id="33879"/>
    <lineage>
        <taxon>Bacteria</taxon>
        <taxon>Bacillati</taxon>
        <taxon>Actinomycetota</taxon>
        <taxon>Actinomycetes</taxon>
        <taxon>Micrococcales</taxon>
        <taxon>Microbacteriaceae</taxon>
        <taxon>Agromyces</taxon>
    </lineage>
</organism>
<dbReference type="EMBL" id="JAUSYY010000001">
    <property type="protein sequence ID" value="MDQ0896009.1"/>
    <property type="molecule type" value="Genomic_DNA"/>
</dbReference>
<evidence type="ECO:0000313" key="2">
    <source>
        <dbReference type="Proteomes" id="UP001239083"/>
    </source>
</evidence>